<dbReference type="PROSITE" id="PS00571">
    <property type="entry name" value="AMIDASES"/>
    <property type="match status" value="1"/>
</dbReference>
<sequence>MLSAVDRVEAFLAALADVDPSDHGFSFVDAPGLRHRAALIDQLPQRGIFHGLLLPAKDLVHVAGMPTGFGSVSRTVMADSTDPFLTPYIEGGALIPGKTATSELGLTAYTEPVGSPAIMNPLYPGATPGGSSGGAAAAVALGLVDAAHGTDGGGSIRVPAAACGVVGYKPPHDSRGGRLGAQGFLTRSVQLNADLHGITPECERPLRVGVLLEPLFAHVQVAERWLRGAQQAADILKAHGHQVFPAAAIDAGELFYAFQTVLLASAARVKGPASRMVEWLREEGRNIAHEDYLAAVWTMSEAAEKVRSSWPEVDVLLSPMLAYDPPAVGSFSGLSPQEDFDEQTRWTPWGSLFNISGLGAVSVPITVDDGPAVGVQLGALRALPAEILACAQVIFPGSTQPLLS</sequence>
<dbReference type="AlphaFoldDB" id="A0A1I2USR0"/>
<evidence type="ECO:0000256" key="3">
    <source>
        <dbReference type="ARBA" id="ARBA00012922"/>
    </source>
</evidence>
<dbReference type="PANTHER" id="PTHR11895:SF7">
    <property type="entry name" value="GLUTAMYL-TRNA(GLN) AMIDOTRANSFERASE SUBUNIT A, MITOCHONDRIAL"/>
    <property type="match status" value="1"/>
</dbReference>
<name>A0A1I2USR0_9CORY</name>
<dbReference type="InterPro" id="IPR000120">
    <property type="entry name" value="Amidase"/>
</dbReference>
<dbReference type="InterPro" id="IPR023631">
    <property type="entry name" value="Amidase_dom"/>
</dbReference>
<dbReference type="Proteomes" id="UP000199065">
    <property type="component" value="Unassembled WGS sequence"/>
</dbReference>
<organism evidence="5 6">
    <name type="scientific">Corynebacterium spheniscorum</name>
    <dbReference type="NCBI Taxonomy" id="185761"/>
    <lineage>
        <taxon>Bacteria</taxon>
        <taxon>Bacillati</taxon>
        <taxon>Actinomycetota</taxon>
        <taxon>Actinomycetes</taxon>
        <taxon>Mycobacteriales</taxon>
        <taxon>Corynebacteriaceae</taxon>
        <taxon>Corynebacterium</taxon>
    </lineage>
</organism>
<dbReference type="PANTHER" id="PTHR11895">
    <property type="entry name" value="TRANSAMIDASE"/>
    <property type="match status" value="1"/>
</dbReference>
<dbReference type="EC" id="3.5.1.4" evidence="3"/>
<dbReference type="InterPro" id="IPR020556">
    <property type="entry name" value="Amidase_CS"/>
</dbReference>
<dbReference type="GO" id="GO:0004040">
    <property type="term" value="F:amidase activity"/>
    <property type="evidence" value="ECO:0007669"/>
    <property type="project" value="UniProtKB-EC"/>
</dbReference>
<feature type="domain" description="Amidase" evidence="4">
    <location>
        <begin position="8"/>
        <end position="172"/>
    </location>
</feature>
<reference evidence="5 6" key="1">
    <citation type="submission" date="2016-10" db="EMBL/GenBank/DDBJ databases">
        <authorList>
            <person name="de Groot N.N."/>
        </authorList>
    </citation>
    <scope>NUCLEOTIDE SEQUENCE [LARGE SCALE GENOMIC DNA]</scope>
    <source>
        <strain>J11</strain>
        <strain evidence="6">PG 39</strain>
    </source>
</reference>
<dbReference type="InterPro" id="IPR036928">
    <property type="entry name" value="AS_sf"/>
</dbReference>
<gene>
    <name evidence="5" type="ORF">SAMN05660282_01969</name>
</gene>
<evidence type="ECO:0000259" key="4">
    <source>
        <dbReference type="Pfam" id="PF01425"/>
    </source>
</evidence>
<evidence type="ECO:0000256" key="1">
    <source>
        <dbReference type="ARBA" id="ARBA00001311"/>
    </source>
</evidence>
<evidence type="ECO:0000313" key="6">
    <source>
        <dbReference type="Proteomes" id="UP000199065"/>
    </source>
</evidence>
<keyword evidence="5" id="KW-0808">Transferase</keyword>
<dbReference type="STRING" id="185761.SAMN05660282_01969"/>
<dbReference type="Gene3D" id="3.90.1300.10">
    <property type="entry name" value="Amidase signature (AS) domain"/>
    <property type="match status" value="1"/>
</dbReference>
<dbReference type="Pfam" id="PF01425">
    <property type="entry name" value="Amidase"/>
    <property type="match status" value="2"/>
</dbReference>
<feature type="domain" description="Amidase" evidence="4">
    <location>
        <begin position="203"/>
        <end position="380"/>
    </location>
</feature>
<dbReference type="EMBL" id="FOPJ01000015">
    <property type="protein sequence ID" value="SFG79289.1"/>
    <property type="molecule type" value="Genomic_DNA"/>
</dbReference>
<evidence type="ECO:0000313" key="5">
    <source>
        <dbReference type="EMBL" id="SFG79289.1"/>
    </source>
</evidence>
<protein>
    <recommendedName>
        <fullName evidence="3">amidase</fullName>
        <ecNumber evidence="3">3.5.1.4</ecNumber>
    </recommendedName>
</protein>
<proteinExistence type="inferred from homology"/>
<dbReference type="SUPFAM" id="SSF75304">
    <property type="entry name" value="Amidase signature (AS) enzymes"/>
    <property type="match status" value="1"/>
</dbReference>
<accession>A0A1I2USR0</accession>
<comment type="catalytic activity">
    <reaction evidence="1">
        <text>a monocarboxylic acid amide + H2O = a monocarboxylate + NH4(+)</text>
        <dbReference type="Rhea" id="RHEA:12020"/>
        <dbReference type="ChEBI" id="CHEBI:15377"/>
        <dbReference type="ChEBI" id="CHEBI:28938"/>
        <dbReference type="ChEBI" id="CHEBI:35757"/>
        <dbReference type="ChEBI" id="CHEBI:83628"/>
        <dbReference type="EC" id="3.5.1.4"/>
    </reaction>
</comment>
<dbReference type="GO" id="GO:0016740">
    <property type="term" value="F:transferase activity"/>
    <property type="evidence" value="ECO:0007669"/>
    <property type="project" value="UniProtKB-KW"/>
</dbReference>
<evidence type="ECO:0000256" key="2">
    <source>
        <dbReference type="ARBA" id="ARBA00009199"/>
    </source>
</evidence>
<keyword evidence="6" id="KW-1185">Reference proteome</keyword>
<comment type="similarity">
    <text evidence="2">Belongs to the amidase family.</text>
</comment>